<organism evidence="2 3">
    <name type="scientific">Metarhizium robertsii</name>
    <dbReference type="NCBI Taxonomy" id="568076"/>
    <lineage>
        <taxon>Eukaryota</taxon>
        <taxon>Fungi</taxon>
        <taxon>Dikarya</taxon>
        <taxon>Ascomycota</taxon>
        <taxon>Pezizomycotina</taxon>
        <taxon>Sordariomycetes</taxon>
        <taxon>Hypocreomycetidae</taxon>
        <taxon>Hypocreales</taxon>
        <taxon>Clavicipitaceae</taxon>
        <taxon>Metarhizium</taxon>
    </lineage>
</organism>
<proteinExistence type="predicted"/>
<dbReference type="eggNOG" id="ENOG502T4NE">
    <property type="taxonomic scope" value="Eukaryota"/>
</dbReference>
<dbReference type="AlphaFoldDB" id="A0A014N2S7"/>
<protein>
    <submittedName>
        <fullName evidence="2">Uncharacterized protein</fullName>
    </submittedName>
</protein>
<dbReference type="EMBL" id="JELW01000016">
    <property type="protein sequence ID" value="EXU99960.1"/>
    <property type="molecule type" value="Genomic_DNA"/>
</dbReference>
<evidence type="ECO:0000313" key="2">
    <source>
        <dbReference type="EMBL" id="EXU99960.1"/>
    </source>
</evidence>
<evidence type="ECO:0000313" key="3">
    <source>
        <dbReference type="Proteomes" id="UP000030151"/>
    </source>
</evidence>
<reference evidence="2 3" key="1">
    <citation type="submission" date="2014-02" db="EMBL/GenBank/DDBJ databases">
        <title>The genome sequence of the entomopathogenic fungus Metarhizium robertsii ARSEF 2575.</title>
        <authorList>
            <person name="Giuliano Garisto Donzelli B."/>
            <person name="Roe B.A."/>
            <person name="Macmil S.L."/>
            <person name="Krasnoff S.B."/>
            <person name="Gibson D.M."/>
        </authorList>
    </citation>
    <scope>NUCLEOTIDE SEQUENCE [LARGE SCALE GENOMIC DNA]</scope>
    <source>
        <strain evidence="2 3">ARSEF 2575</strain>
    </source>
</reference>
<sequence length="499" mass="54770">MSNVSVGSANAAFVTPATGVLDAYNRRNNMHDASREFYKLLDDLQSPAVRDRLKRAKIGIAQTIEAFEKGYETDYVVIQLAMSMSPLSFRAVLSGTVAWQAAKTTSHDWYSAAGPGVYAVGIGVNGRGGSFLSAQEIRRLAEGIDRYSAGYDALQTAAGQRTSSQRQDVRYLRSVDNAISNCVASAKGGRSIDNPSEQQRALLFSERLRERAQAIESVDPTGQTIQIQSPLYVGCSEKLEQRTRDYVAPVNLGNINKLLALTLNVLKMMNLPSTLYVRPVIRIWERHQLPYAERLVATLAESLVAQNGFNAREAGGQACPFNPTAFQTAKSVVFSVKPYLQRHIDGVDTVLKDRLKFIQEVKRLSQYLSDLQQEIDGTRQQLRSFMALKPIGWTAGIAMLQTKLQKLCQQTDMLVDWKVRMQAVIGLQNAMLPPPPSAGHQSADSQLPLSATEVRWVPATPVAGQGRRPLPLSSSSVVTVIPQTSDSSSLPAIDEMDVD</sequence>
<comment type="caution">
    <text evidence="2">The sequence shown here is derived from an EMBL/GenBank/DDBJ whole genome shotgun (WGS) entry which is preliminary data.</text>
</comment>
<gene>
    <name evidence="2" type="ORF">X797_007089</name>
</gene>
<name>A0A014N2S7_9HYPO</name>
<dbReference type="OrthoDB" id="5220943at2759"/>
<dbReference type="HOGENOM" id="CLU_039525_0_0_1"/>
<accession>A0A014N2S7</accession>
<feature type="coiled-coil region" evidence="1">
    <location>
        <begin position="361"/>
        <end position="388"/>
    </location>
</feature>
<evidence type="ECO:0000256" key="1">
    <source>
        <dbReference type="SAM" id="Coils"/>
    </source>
</evidence>
<keyword evidence="1" id="KW-0175">Coiled coil</keyword>
<dbReference type="Proteomes" id="UP000030151">
    <property type="component" value="Unassembled WGS sequence"/>
</dbReference>